<dbReference type="EMBL" id="CADEPM010000011">
    <property type="protein sequence ID" value="CAB3410555.1"/>
    <property type="molecule type" value="Genomic_DNA"/>
</dbReference>
<proteinExistence type="predicted"/>
<keyword evidence="3" id="KW-1185">Reference proteome</keyword>
<feature type="transmembrane region" description="Helical" evidence="1">
    <location>
        <begin position="193"/>
        <end position="217"/>
    </location>
</feature>
<keyword evidence="1" id="KW-0812">Transmembrane</keyword>
<reference evidence="2 3" key="1">
    <citation type="submission" date="2020-04" db="EMBL/GenBank/DDBJ databases">
        <authorList>
            <person name="Laetsch R D."/>
            <person name="Stevens L."/>
            <person name="Kumar S."/>
            <person name="Blaxter L. M."/>
        </authorList>
    </citation>
    <scope>NUCLEOTIDE SEQUENCE [LARGE SCALE GENOMIC DNA]</scope>
</reference>
<dbReference type="Proteomes" id="UP000494206">
    <property type="component" value="Unassembled WGS sequence"/>
</dbReference>
<comment type="caution">
    <text evidence="2">The sequence shown here is derived from an EMBL/GenBank/DDBJ whole genome shotgun (WGS) entry which is preliminary data.</text>
</comment>
<evidence type="ECO:0000313" key="2">
    <source>
        <dbReference type="EMBL" id="CAB3410555.1"/>
    </source>
</evidence>
<evidence type="ECO:0000256" key="1">
    <source>
        <dbReference type="SAM" id="Phobius"/>
    </source>
</evidence>
<dbReference type="AlphaFoldDB" id="A0A8S1F9V6"/>
<keyword evidence="1" id="KW-1133">Transmembrane helix</keyword>
<gene>
    <name evidence="2" type="ORF">CBOVIS_LOCUS12070</name>
</gene>
<feature type="transmembrane region" description="Helical" evidence="1">
    <location>
        <begin position="160"/>
        <end position="181"/>
    </location>
</feature>
<sequence length="259" mass="29649">MEQNLDEAREDQEEKNPIVEATFYTRASINCFICYKRIHGPLDNVEYFRPCKCSTIYAHKSCGKTELKKLSGSMCSRCAVPFGYAVPKARNCAICDEEKDARKIVEKSLEPMIEPCFCGNSIHFSCMENLVKSSSVCQKCSVRYCQIKYDSISTFICRHFVVFLAYIAVLMICGGFLVVCFHNRKIWTEFSTIMEIVILSIAAICLTGLVGVTYYLLNIFIPTHWRIEKLKHARIHVEPLKVAKQKKKNGETNIDIENH</sequence>
<evidence type="ECO:0000313" key="3">
    <source>
        <dbReference type="Proteomes" id="UP000494206"/>
    </source>
</evidence>
<accession>A0A8S1F9V6</accession>
<protein>
    <submittedName>
        <fullName evidence="2">Uncharacterized protein</fullName>
    </submittedName>
</protein>
<name>A0A8S1F9V6_9PELO</name>
<organism evidence="2 3">
    <name type="scientific">Caenorhabditis bovis</name>
    <dbReference type="NCBI Taxonomy" id="2654633"/>
    <lineage>
        <taxon>Eukaryota</taxon>
        <taxon>Metazoa</taxon>
        <taxon>Ecdysozoa</taxon>
        <taxon>Nematoda</taxon>
        <taxon>Chromadorea</taxon>
        <taxon>Rhabditida</taxon>
        <taxon>Rhabditina</taxon>
        <taxon>Rhabditomorpha</taxon>
        <taxon>Rhabditoidea</taxon>
        <taxon>Rhabditidae</taxon>
        <taxon>Peloderinae</taxon>
        <taxon>Caenorhabditis</taxon>
    </lineage>
</organism>
<keyword evidence="1" id="KW-0472">Membrane</keyword>